<gene>
    <name evidence="1" type="ORF">METZ01_LOCUS404538</name>
</gene>
<dbReference type="AlphaFoldDB" id="A0A382VZ08"/>
<dbReference type="EMBL" id="UINC01155684">
    <property type="protein sequence ID" value="SVD51684.1"/>
    <property type="molecule type" value="Genomic_DNA"/>
</dbReference>
<sequence>MGDLRPIGTVIPPLYPDTTVVI</sequence>
<accession>A0A382VZ08</accession>
<proteinExistence type="predicted"/>
<organism evidence="1">
    <name type="scientific">marine metagenome</name>
    <dbReference type="NCBI Taxonomy" id="408172"/>
    <lineage>
        <taxon>unclassified sequences</taxon>
        <taxon>metagenomes</taxon>
        <taxon>ecological metagenomes</taxon>
    </lineage>
</organism>
<reference evidence="1" key="1">
    <citation type="submission" date="2018-05" db="EMBL/GenBank/DDBJ databases">
        <authorList>
            <person name="Lanie J.A."/>
            <person name="Ng W.-L."/>
            <person name="Kazmierczak K.M."/>
            <person name="Andrzejewski T.M."/>
            <person name="Davidsen T.M."/>
            <person name="Wayne K.J."/>
            <person name="Tettelin H."/>
            <person name="Glass J.I."/>
            <person name="Rusch D."/>
            <person name="Podicherti R."/>
            <person name="Tsui H.-C.T."/>
            <person name="Winkler M.E."/>
        </authorList>
    </citation>
    <scope>NUCLEOTIDE SEQUENCE</scope>
</reference>
<name>A0A382VZ08_9ZZZZ</name>
<evidence type="ECO:0000313" key="1">
    <source>
        <dbReference type="EMBL" id="SVD51684.1"/>
    </source>
</evidence>
<protein>
    <submittedName>
        <fullName evidence="1">Uncharacterized protein</fullName>
    </submittedName>
</protein>